<keyword evidence="1" id="KW-0802">TPR repeat</keyword>
<accession>A0A646FVQ8</accession>
<evidence type="ECO:0000313" key="3">
    <source>
        <dbReference type="EMBL" id="MQN11760.1"/>
    </source>
</evidence>
<feature type="repeat" description="TPR" evidence="1">
    <location>
        <begin position="266"/>
        <end position="299"/>
    </location>
</feature>
<dbReference type="Pfam" id="PF13432">
    <property type="entry name" value="TPR_16"/>
    <property type="match status" value="1"/>
</dbReference>
<feature type="repeat" description="TPR" evidence="1">
    <location>
        <begin position="97"/>
        <end position="130"/>
    </location>
</feature>
<dbReference type="Gene3D" id="1.25.40.10">
    <property type="entry name" value="Tetratricopeptide repeat domain"/>
    <property type="match status" value="2"/>
</dbReference>
<evidence type="ECO:0000313" key="6">
    <source>
        <dbReference type="Proteomes" id="UP000477980"/>
    </source>
</evidence>
<dbReference type="InterPro" id="IPR011990">
    <property type="entry name" value="TPR-like_helical_dom_sf"/>
</dbReference>
<evidence type="ECO:0000256" key="1">
    <source>
        <dbReference type="PROSITE-ProRule" id="PRU00339"/>
    </source>
</evidence>
<feature type="signal peptide" evidence="2">
    <location>
        <begin position="1"/>
        <end position="22"/>
    </location>
</feature>
<keyword evidence="2" id="KW-0732">Signal</keyword>
<feature type="chain" id="PRO_5041091403" evidence="2">
    <location>
        <begin position="23"/>
        <end position="473"/>
    </location>
</feature>
<evidence type="ECO:0000313" key="4">
    <source>
        <dbReference type="EMBL" id="MQP15611.1"/>
    </source>
</evidence>
<dbReference type="SUPFAM" id="SSF48452">
    <property type="entry name" value="TPR-like"/>
    <property type="match status" value="1"/>
</dbReference>
<comment type="caution">
    <text evidence="4">The sequence shown here is derived from an EMBL/GenBank/DDBJ whole genome shotgun (WGS) entry which is preliminary data.</text>
</comment>
<reference evidence="5 6" key="1">
    <citation type="submission" date="2019-09" db="EMBL/GenBank/DDBJ databases">
        <title>Distinct polysaccharide growth profiles of human intestinal Prevotella copri isolates.</title>
        <authorList>
            <person name="Fehlner-Peach H."/>
            <person name="Magnabosco C."/>
            <person name="Raghavan V."/>
            <person name="Scher J.U."/>
            <person name="Tett A."/>
            <person name="Cox L.M."/>
            <person name="Gottsegen C."/>
            <person name="Watters A."/>
            <person name="Wiltshire- Gordon J.D."/>
            <person name="Segata N."/>
            <person name="Bonneau R."/>
            <person name="Littman D.R."/>
        </authorList>
    </citation>
    <scope>NUCLEOTIDE SEQUENCE [LARGE SCALE GENOMIC DNA]</scope>
    <source>
        <strain evidence="4">IAA917</strain>
        <strain evidence="6">iAA917</strain>
        <strain evidence="5">iAQ1179</strain>
        <strain evidence="3">IAQ1179</strain>
    </source>
</reference>
<dbReference type="PANTHER" id="PTHR12558:SF13">
    <property type="entry name" value="CELL DIVISION CYCLE PROTEIN 27 HOMOLOG"/>
    <property type="match status" value="1"/>
</dbReference>
<dbReference type="PROSITE" id="PS50005">
    <property type="entry name" value="TPR"/>
    <property type="match status" value="2"/>
</dbReference>
<dbReference type="AlphaFoldDB" id="A0A646FVQ8"/>
<dbReference type="Pfam" id="PF13181">
    <property type="entry name" value="TPR_8"/>
    <property type="match status" value="1"/>
</dbReference>
<dbReference type="EMBL" id="VZAH01000154">
    <property type="protein sequence ID" value="MQP15611.1"/>
    <property type="molecule type" value="Genomic_DNA"/>
</dbReference>
<evidence type="ECO:0000313" key="5">
    <source>
        <dbReference type="Proteomes" id="UP000442105"/>
    </source>
</evidence>
<dbReference type="PANTHER" id="PTHR12558">
    <property type="entry name" value="CELL DIVISION CYCLE 16,23,27"/>
    <property type="match status" value="1"/>
</dbReference>
<name>A0A646FVQ8_9BACT</name>
<dbReference type="EMBL" id="VZCW01000055">
    <property type="protein sequence ID" value="MQN11760.1"/>
    <property type="molecule type" value="Genomic_DNA"/>
</dbReference>
<gene>
    <name evidence="4" type="ORF">F7D25_14660</name>
    <name evidence="3" type="ORF">F7D95_02750</name>
</gene>
<evidence type="ECO:0000256" key="2">
    <source>
        <dbReference type="SAM" id="SignalP"/>
    </source>
</evidence>
<dbReference type="Proteomes" id="UP000442105">
    <property type="component" value="Unassembled WGS sequence"/>
</dbReference>
<dbReference type="InterPro" id="IPR019734">
    <property type="entry name" value="TPR_rpt"/>
</dbReference>
<dbReference type="SMART" id="SM00028">
    <property type="entry name" value="TPR"/>
    <property type="match status" value="6"/>
</dbReference>
<protein>
    <submittedName>
        <fullName evidence="4">Tetratricopeptide repeat protein</fullName>
    </submittedName>
</protein>
<organism evidence="4 6">
    <name type="scientific">Segatella copri</name>
    <dbReference type="NCBI Taxonomy" id="165179"/>
    <lineage>
        <taxon>Bacteria</taxon>
        <taxon>Pseudomonadati</taxon>
        <taxon>Bacteroidota</taxon>
        <taxon>Bacteroidia</taxon>
        <taxon>Bacteroidales</taxon>
        <taxon>Prevotellaceae</taxon>
        <taxon>Segatella</taxon>
    </lineage>
</organism>
<dbReference type="RefSeq" id="WP_153091133.1">
    <property type="nucleotide sequence ID" value="NZ_VZAH01000154.1"/>
</dbReference>
<dbReference type="OrthoDB" id="638548at2"/>
<dbReference type="Proteomes" id="UP000477980">
    <property type="component" value="Unassembled WGS sequence"/>
</dbReference>
<sequence length="473" mass="53251">MKAVKYLVAGLLVMGLAAPAMAQDVNYKDALKPIEATLKAGNVDAKAFAKVLKEYQKEYKKDPKALVALGNALVINKDYTNALAVADAVIAKYKTCGDAYILKGDIYAMQDNGGEAASWYKNCMTMDPKNPQGYISYANVYRKIDPQASAEALNKLRAVDPNYPIEAETGHNYYSIGSYDKAYENFSKANLNTMEEYIFYEYCFTTYVLNKKDETLNLCKKGIQKYPKDTAFLILAMRASVDTQNFTEALQYANSIMANNDIKKNSSIYSYYGLALAGNKQFDQALEQYNKALEVNKEDFKPYQYISEAYKGMGNEDKAIEFAQAYMDKNPNVSPSDYVKMAEIYNAKAQKGGDQKEANVDKAINVYNSFAEKYPQLKAYAHLQAANVAFQNELDDKALANYELVIKELESKQYDEDEKGYLMQAYKNAGYIYWGSKKDLTTAQPYFEKLIKLDPNNSLAKKALGLDEEQKAQ</sequence>
<proteinExistence type="predicted"/>